<evidence type="ECO:0000256" key="1">
    <source>
        <dbReference type="ARBA" id="ARBA00004651"/>
    </source>
</evidence>
<evidence type="ECO:0000313" key="8">
    <source>
        <dbReference type="EMBL" id="NCU50326.1"/>
    </source>
</evidence>
<dbReference type="CDD" id="cd06581">
    <property type="entry name" value="TM_PBP1_LivM_like"/>
    <property type="match status" value="1"/>
</dbReference>
<name>A0A845S9L1_9PROT</name>
<dbReference type="InterPro" id="IPR001851">
    <property type="entry name" value="ABC_transp_permease"/>
</dbReference>
<dbReference type="AlphaFoldDB" id="A0A845S9L1"/>
<evidence type="ECO:0000256" key="2">
    <source>
        <dbReference type="ARBA" id="ARBA00022475"/>
    </source>
</evidence>
<keyword evidence="4 6" id="KW-1133">Transmembrane helix</keyword>
<sequence length="342" mass="37452">MKPVFMRYTRNDIINFVVLLVIGFLVIPNVIKADYWYTSILIPWLCLTIAALGQNIVMGYTGQLSLGAAGFMCAGAYACYNMMLRIPEMPFLGALVLSGLIAAVLGIIFGLPSLRIRGIYLMVATLASQFFIVWVIDKFGWFKNYDVSGSTTFQKININGVAFTSGYMMYLLVAVVVIIVTILAINMARGSTGRNWMAVRDMDIAAESMGVSLLKTKLQAFAINAFLCGIAGVLYTYTYLKTVEPFAAFNISLSFKIMFMAIIGGLGTISGAFIGAAFILLFPVVLNAIGNNVFHGMIDATIISSIEQVVFGGLIITLMIFEPLGFAKLWETLKQKVLRKKS</sequence>
<dbReference type="EMBL" id="RGOB01000005">
    <property type="protein sequence ID" value="NCU52786.1"/>
    <property type="molecule type" value="Genomic_DNA"/>
</dbReference>
<proteinExistence type="predicted"/>
<dbReference type="Pfam" id="PF02653">
    <property type="entry name" value="BPD_transp_2"/>
    <property type="match status" value="1"/>
</dbReference>
<dbReference type="EMBL" id="RGET01000006">
    <property type="protein sequence ID" value="NBN87644.1"/>
    <property type="molecule type" value="Genomic_DNA"/>
</dbReference>
<dbReference type="Proteomes" id="UP000699985">
    <property type="component" value="Unassembled WGS sequence"/>
</dbReference>
<evidence type="ECO:0000256" key="6">
    <source>
        <dbReference type="SAM" id="Phobius"/>
    </source>
</evidence>
<dbReference type="EMBL" id="RGGN01000004">
    <property type="protein sequence ID" value="NCU62548.1"/>
    <property type="molecule type" value="Genomic_DNA"/>
</dbReference>
<comment type="caution">
    <text evidence="10">The sequence shown here is derived from an EMBL/GenBank/DDBJ whole genome shotgun (WGS) entry which is preliminary data.</text>
</comment>
<comment type="subcellular location">
    <subcellularLocation>
        <location evidence="1">Cell membrane</location>
        <topology evidence="1">Multi-pass membrane protein</topology>
    </subcellularLocation>
</comment>
<accession>A0A845S9L1</accession>
<feature type="transmembrane region" description="Helical" evidence="6">
    <location>
        <begin position="89"/>
        <end position="111"/>
    </location>
</feature>
<feature type="transmembrane region" description="Helical" evidence="6">
    <location>
        <begin position="271"/>
        <end position="289"/>
    </location>
</feature>
<reference evidence="10 11" key="1">
    <citation type="submission" date="2018-10" db="EMBL/GenBank/DDBJ databases">
        <title>Iterative Subtractive Binning of Freshwater Chronoseries Metagenomes Recovers Nearly Complete Genomes from over Four Hundred Novel Species.</title>
        <authorList>
            <person name="Rodriguez-R L.M."/>
            <person name="Tsementzi D."/>
            <person name="Luo C."/>
            <person name="Konstantinidis K.T."/>
        </authorList>
    </citation>
    <scope>NUCLEOTIDE SEQUENCE [LARGE SCALE GENOMIC DNA]</scope>
    <source>
        <strain evidence="10">WB7_2B_003</strain>
        <strain evidence="7">WB7_6_001</strain>
        <strain evidence="8">WB8_1A_003</strain>
        <strain evidence="9">WB8_2A_004</strain>
    </source>
</reference>
<feature type="transmembrane region" description="Helical" evidence="6">
    <location>
        <begin position="218"/>
        <end position="240"/>
    </location>
</feature>
<evidence type="ECO:0000313" key="10">
    <source>
        <dbReference type="EMBL" id="NCU62548.1"/>
    </source>
</evidence>
<feature type="transmembrane region" description="Helical" evidence="6">
    <location>
        <begin position="118"/>
        <end position="136"/>
    </location>
</feature>
<dbReference type="Proteomes" id="UP000713222">
    <property type="component" value="Unassembled WGS sequence"/>
</dbReference>
<dbReference type="Proteomes" id="UP000572953">
    <property type="component" value="Unassembled WGS sequence"/>
</dbReference>
<evidence type="ECO:0000313" key="11">
    <source>
        <dbReference type="Proteomes" id="UP000572953"/>
    </source>
</evidence>
<evidence type="ECO:0000313" key="9">
    <source>
        <dbReference type="EMBL" id="NCU52786.1"/>
    </source>
</evidence>
<evidence type="ECO:0000256" key="5">
    <source>
        <dbReference type="ARBA" id="ARBA00023136"/>
    </source>
</evidence>
<feature type="transmembrane region" description="Helical" evidence="6">
    <location>
        <begin position="309"/>
        <end position="330"/>
    </location>
</feature>
<protein>
    <submittedName>
        <fullName evidence="10">Branched-chain amino acid ABC transporter permease</fullName>
    </submittedName>
</protein>
<dbReference type="Proteomes" id="UP000747791">
    <property type="component" value="Unassembled WGS sequence"/>
</dbReference>
<feature type="transmembrane region" description="Helical" evidence="6">
    <location>
        <begin position="37"/>
        <end position="57"/>
    </location>
</feature>
<feature type="transmembrane region" description="Helical" evidence="6">
    <location>
        <begin position="167"/>
        <end position="188"/>
    </location>
</feature>
<gene>
    <name evidence="7" type="ORF">EBV32_00915</name>
    <name evidence="10" type="ORF">EBV78_00395</name>
    <name evidence="8" type="ORF">EBX29_00900</name>
    <name evidence="9" type="ORF">EBX74_00510</name>
</gene>
<keyword evidence="5 6" id="KW-0472">Membrane</keyword>
<dbReference type="EMBL" id="RGMI01000019">
    <property type="protein sequence ID" value="NCU50326.1"/>
    <property type="molecule type" value="Genomic_DNA"/>
</dbReference>
<keyword evidence="2" id="KW-1003">Cell membrane</keyword>
<dbReference type="PANTHER" id="PTHR30482">
    <property type="entry name" value="HIGH-AFFINITY BRANCHED-CHAIN AMINO ACID TRANSPORT SYSTEM PERMEASE"/>
    <property type="match status" value="1"/>
</dbReference>
<evidence type="ECO:0000256" key="4">
    <source>
        <dbReference type="ARBA" id="ARBA00022989"/>
    </source>
</evidence>
<feature type="transmembrane region" description="Helical" evidence="6">
    <location>
        <begin position="64"/>
        <end position="83"/>
    </location>
</feature>
<dbReference type="InterPro" id="IPR043428">
    <property type="entry name" value="LivM-like"/>
</dbReference>
<dbReference type="GO" id="GO:0005886">
    <property type="term" value="C:plasma membrane"/>
    <property type="evidence" value="ECO:0007669"/>
    <property type="project" value="UniProtKB-SubCell"/>
</dbReference>
<dbReference type="PANTHER" id="PTHR30482:SF5">
    <property type="entry name" value="ABC TRANSPORTER PERMEASE PROTEIN"/>
    <property type="match status" value="1"/>
</dbReference>
<evidence type="ECO:0000313" key="7">
    <source>
        <dbReference type="EMBL" id="NBN87644.1"/>
    </source>
</evidence>
<keyword evidence="3 6" id="KW-0812">Transmembrane</keyword>
<dbReference type="GO" id="GO:0015658">
    <property type="term" value="F:branched-chain amino acid transmembrane transporter activity"/>
    <property type="evidence" value="ECO:0007669"/>
    <property type="project" value="InterPro"/>
</dbReference>
<feature type="transmembrane region" description="Helical" evidence="6">
    <location>
        <begin position="12"/>
        <end position="31"/>
    </location>
</feature>
<evidence type="ECO:0000256" key="3">
    <source>
        <dbReference type="ARBA" id="ARBA00022692"/>
    </source>
</evidence>
<organism evidence="10 11">
    <name type="scientific">Candidatus Fonsibacter lacus</name>
    <dbReference type="NCBI Taxonomy" id="2576439"/>
    <lineage>
        <taxon>Bacteria</taxon>
        <taxon>Pseudomonadati</taxon>
        <taxon>Pseudomonadota</taxon>
        <taxon>Alphaproteobacteria</taxon>
        <taxon>Candidatus Pelagibacterales</taxon>
        <taxon>Candidatus Pelagibacterales incertae sedis</taxon>
        <taxon>Candidatus Fonsibacter</taxon>
    </lineage>
</organism>